<feature type="transmembrane region" description="Helical" evidence="16">
    <location>
        <begin position="680"/>
        <end position="700"/>
    </location>
</feature>
<keyword evidence="12 16" id="KW-0472">Membrane</keyword>
<dbReference type="GO" id="GO:0005525">
    <property type="term" value="F:GTP binding"/>
    <property type="evidence" value="ECO:0007669"/>
    <property type="project" value="UniProtKB-KW"/>
</dbReference>
<dbReference type="Pfam" id="PF07670">
    <property type="entry name" value="Gate"/>
    <property type="match status" value="2"/>
</dbReference>
<evidence type="ECO:0000256" key="5">
    <source>
        <dbReference type="ARBA" id="ARBA00022496"/>
    </source>
</evidence>
<dbReference type="Pfam" id="PF02421">
    <property type="entry name" value="FeoB_N"/>
    <property type="match status" value="2"/>
</dbReference>
<dbReference type="InterPro" id="IPR003373">
    <property type="entry name" value="Fe2_transport_prot-B"/>
</dbReference>
<sequence>MTQAPPHAGAATSGHITAAGVPSCHSDAGGPAAAPGAPVVALAGSPNVGKSTLFNALTGARRHVGNWPGTSVEVGRGAWRVGPSAAPRRAAGEGEGEGTAGELDLVDLPGAYSLDPASPDEELTRALLVDKPPAERPDLVVVTVDAAHLARSLYLVAQVREHALRVVVALTMGDVAERRGIHVDADRLATSLGVPVVPVDPRRRTGLDTLAHVVVDTLDRPVPAVRAVDGIRDRHAHDQTDNPDGEDLVGPVDSLDSADHELLLADDRFAWVESALEGAVSQGDEVRVGWTDRVDGIVTHRLWGPLVFLAAMWVVFQLTTTVAAPMQDWLDGLFTGPVSDAAGWLLGRIGLGESPVRGFVVDGLIAGVGMLLTFVPLMALMFALLSLLEDSGYMARAAVVTDRLMRSIGLPGRAFLPLVVGFGCNVPAIAATRTLPNAHHRVMTSLLVPLTSCTARLTVYVLLATTFFPRQAGTVVFAMYLLSIVLVVGLGLALRSTVWRRVGDEPLILDLPPYQLPHLRLMATQTWVRLRGFLRTAGGIIVATVVAIWLLQATPMPGRGSFGEVQAADSVYAAGASAVAPVFAPAGYGEWRTSSALVVGFVAKEAVISSWAQTYAVSEPASEREPGRLGEVIREDLERSSGGHGTAAALAFMVFLLAYTPCVATLAAQRREIGLRWTGFGLVVQLTMAWALSVLVFQVGRLLV</sequence>
<feature type="binding site" evidence="14">
    <location>
        <begin position="107"/>
        <end position="110"/>
    </location>
    <ligand>
        <name>GTP</name>
        <dbReference type="ChEBI" id="CHEBI:37565"/>
        <label>1</label>
    </ligand>
</feature>
<dbReference type="Pfam" id="PF07664">
    <property type="entry name" value="FeoB_C"/>
    <property type="match status" value="1"/>
</dbReference>
<dbReference type="InterPro" id="IPR011642">
    <property type="entry name" value="Gate_dom"/>
</dbReference>
<evidence type="ECO:0000256" key="3">
    <source>
        <dbReference type="ARBA" id="ARBA00022448"/>
    </source>
</evidence>
<dbReference type="RefSeq" id="WP_154593260.1">
    <property type="nucleotide sequence ID" value="NZ_WLVL01000028.1"/>
</dbReference>
<dbReference type="GO" id="GO:0046872">
    <property type="term" value="F:metal ion binding"/>
    <property type="evidence" value="ECO:0007669"/>
    <property type="project" value="UniProtKB-KW"/>
</dbReference>
<comment type="caution">
    <text evidence="19">The sequence shown here is derived from an EMBL/GenBank/DDBJ whole genome shotgun (WGS) entry which is preliminary data.</text>
</comment>
<evidence type="ECO:0000256" key="17">
    <source>
        <dbReference type="SAM" id="MobiDB-lite"/>
    </source>
</evidence>
<dbReference type="GO" id="GO:0005886">
    <property type="term" value="C:plasma membrane"/>
    <property type="evidence" value="ECO:0007669"/>
    <property type="project" value="UniProtKB-SubCell"/>
</dbReference>
<comment type="subcellular location">
    <subcellularLocation>
        <location evidence="16">Cell inner membrane</location>
        <topology evidence="16">Multi-pass membrane protein</topology>
    </subcellularLocation>
    <subcellularLocation>
        <location evidence="2">Cell membrane</location>
        <topology evidence="2">Multi-pass membrane protein</topology>
    </subcellularLocation>
</comment>
<feature type="transmembrane region" description="Helical" evidence="16">
    <location>
        <begin position="532"/>
        <end position="551"/>
    </location>
</feature>
<comment type="function">
    <text evidence="1 16">Probable transporter of a GTP-driven Fe(2+) uptake system.</text>
</comment>
<dbReference type="PROSITE" id="PS51711">
    <property type="entry name" value="G_FEOB"/>
    <property type="match status" value="1"/>
</dbReference>
<accession>A0A6I3IJY4</accession>
<gene>
    <name evidence="19" type="primary">feoB</name>
    <name evidence="19" type="ORF">GGG17_08325</name>
</gene>
<evidence type="ECO:0000256" key="15">
    <source>
        <dbReference type="PIRSR" id="PIRSR603373-2"/>
    </source>
</evidence>
<dbReference type="Proteomes" id="UP000431092">
    <property type="component" value="Unassembled WGS sequence"/>
</dbReference>
<evidence type="ECO:0000256" key="7">
    <source>
        <dbReference type="ARBA" id="ARBA00022741"/>
    </source>
</evidence>
<dbReference type="InterPro" id="IPR027417">
    <property type="entry name" value="P-loop_NTPase"/>
</dbReference>
<evidence type="ECO:0000256" key="10">
    <source>
        <dbReference type="ARBA" id="ARBA00023065"/>
    </source>
</evidence>
<dbReference type="PANTHER" id="PTHR43185">
    <property type="entry name" value="FERROUS IRON TRANSPORT PROTEIN B"/>
    <property type="match status" value="1"/>
</dbReference>
<evidence type="ECO:0000256" key="2">
    <source>
        <dbReference type="ARBA" id="ARBA00004651"/>
    </source>
</evidence>
<feature type="transmembrane region" description="Helical" evidence="16">
    <location>
        <begin position="475"/>
        <end position="494"/>
    </location>
</feature>
<feature type="region of interest" description="Disordered" evidence="17">
    <location>
        <begin position="1"/>
        <end position="35"/>
    </location>
</feature>
<feature type="binding site" evidence="14">
    <location>
        <begin position="44"/>
        <end position="51"/>
    </location>
    <ligand>
        <name>GTP</name>
        <dbReference type="ChEBI" id="CHEBI:37565"/>
        <label>1</label>
    </ligand>
</feature>
<evidence type="ECO:0000256" key="16">
    <source>
        <dbReference type="RuleBase" id="RU362098"/>
    </source>
</evidence>
<feature type="transmembrane region" description="Helical" evidence="16">
    <location>
        <begin position="364"/>
        <end position="388"/>
    </location>
</feature>
<organism evidence="19 20">
    <name type="scientific">Arsenicicoccus cauae</name>
    <dbReference type="NCBI Taxonomy" id="2663847"/>
    <lineage>
        <taxon>Bacteria</taxon>
        <taxon>Bacillati</taxon>
        <taxon>Actinomycetota</taxon>
        <taxon>Actinomycetes</taxon>
        <taxon>Micrococcales</taxon>
        <taxon>Intrasporangiaceae</taxon>
        <taxon>Arsenicicoccus</taxon>
    </lineage>
</organism>
<comment type="similarity">
    <text evidence="16">Belongs to the TRAFAC class TrmE-Era-EngA-EngB-Septin-like GTPase superfamily. FeoB GTPase (TC 9.A.8) family.</text>
</comment>
<feature type="transmembrane region" description="Helical" evidence="16">
    <location>
        <begin position="647"/>
        <end position="668"/>
    </location>
</feature>
<dbReference type="CDD" id="cd01879">
    <property type="entry name" value="FeoB"/>
    <property type="match status" value="1"/>
</dbReference>
<feature type="transmembrane region" description="Helical" evidence="16">
    <location>
        <begin position="302"/>
        <end position="324"/>
    </location>
</feature>
<feature type="binding site" evidence="15">
    <location>
        <position position="58"/>
    </location>
    <ligand>
        <name>Mg(2+)</name>
        <dbReference type="ChEBI" id="CHEBI:18420"/>
        <label>2</label>
    </ligand>
</feature>
<keyword evidence="6 16" id="KW-0812">Transmembrane</keyword>
<feature type="transmembrane region" description="Helical" evidence="16">
    <location>
        <begin position="408"/>
        <end position="430"/>
    </location>
</feature>
<dbReference type="InterPro" id="IPR030389">
    <property type="entry name" value="G_FEOB_dom"/>
</dbReference>
<reference evidence="19 20" key="1">
    <citation type="submission" date="2019-11" db="EMBL/GenBank/DDBJ databases">
        <title>Whole genome sequencing identifies a novel species of the genus Arsenicicoccus isolated from human blood.</title>
        <authorList>
            <person name="Jeong J.H."/>
            <person name="Kweon O.J."/>
            <person name="Kim H.R."/>
            <person name="Kim T.-H."/>
            <person name="Ha S.-M."/>
            <person name="Lee M.-K."/>
        </authorList>
    </citation>
    <scope>NUCLEOTIDE SEQUENCE [LARGE SCALE GENOMIC DNA]</scope>
    <source>
        <strain evidence="19 20">MKL-02</strain>
    </source>
</reference>
<evidence type="ECO:0000256" key="13">
    <source>
        <dbReference type="NCBIfam" id="TIGR00437"/>
    </source>
</evidence>
<keyword evidence="5 16" id="KW-0410">Iron transport</keyword>
<protein>
    <recommendedName>
        <fullName evidence="13 16">Ferrous iron transport protein B</fullName>
    </recommendedName>
</protein>
<dbReference type="SUPFAM" id="SSF52540">
    <property type="entry name" value="P-loop containing nucleoside triphosphate hydrolases"/>
    <property type="match status" value="1"/>
</dbReference>
<evidence type="ECO:0000313" key="19">
    <source>
        <dbReference type="EMBL" id="MTB71975.1"/>
    </source>
</evidence>
<evidence type="ECO:0000256" key="8">
    <source>
        <dbReference type="ARBA" id="ARBA00022989"/>
    </source>
</evidence>
<keyword evidence="9 16" id="KW-0408">Iron</keyword>
<keyword evidence="15" id="KW-0460">Magnesium</keyword>
<dbReference type="AlphaFoldDB" id="A0A6I3IJY4"/>
<dbReference type="NCBIfam" id="TIGR00437">
    <property type="entry name" value="feoB"/>
    <property type="match status" value="1"/>
</dbReference>
<dbReference type="PANTHER" id="PTHR43185:SF1">
    <property type="entry name" value="FE(2+) TRANSPORTER FEOB"/>
    <property type="match status" value="1"/>
</dbReference>
<keyword evidence="8 16" id="KW-1133">Transmembrane helix</keyword>
<keyword evidence="3 16" id="KW-0813">Transport</keyword>
<evidence type="ECO:0000256" key="1">
    <source>
        <dbReference type="ARBA" id="ARBA00003926"/>
    </source>
</evidence>
<dbReference type="InterPro" id="IPR011640">
    <property type="entry name" value="Fe2_transport_prot_B_C"/>
</dbReference>
<evidence type="ECO:0000256" key="9">
    <source>
        <dbReference type="ARBA" id="ARBA00023004"/>
    </source>
</evidence>
<feature type="binding site" evidence="15">
    <location>
        <position position="55"/>
    </location>
    <ligand>
        <name>Mg(2+)</name>
        <dbReference type="ChEBI" id="CHEBI:18420"/>
        <label>2</label>
    </ligand>
</feature>
<feature type="domain" description="FeoB-type G" evidence="18">
    <location>
        <begin position="37"/>
        <end position="220"/>
    </location>
</feature>
<feature type="binding site" evidence="15">
    <location>
        <position position="56"/>
    </location>
    <ligand>
        <name>Mg(2+)</name>
        <dbReference type="ChEBI" id="CHEBI:18420"/>
        <label>2</label>
    </ligand>
</feature>
<evidence type="ECO:0000256" key="14">
    <source>
        <dbReference type="PIRSR" id="PIRSR603373-1"/>
    </source>
</evidence>
<feature type="binding site" evidence="14">
    <location>
        <begin position="69"/>
        <end position="73"/>
    </location>
    <ligand>
        <name>GTP</name>
        <dbReference type="ChEBI" id="CHEBI:37565"/>
        <label>1</label>
    </ligand>
</feature>
<evidence type="ECO:0000256" key="6">
    <source>
        <dbReference type="ARBA" id="ARBA00022692"/>
    </source>
</evidence>
<dbReference type="Gene3D" id="3.40.50.300">
    <property type="entry name" value="P-loop containing nucleotide triphosphate hydrolases"/>
    <property type="match status" value="1"/>
</dbReference>
<evidence type="ECO:0000313" key="20">
    <source>
        <dbReference type="Proteomes" id="UP000431092"/>
    </source>
</evidence>
<keyword evidence="20" id="KW-1185">Reference proteome</keyword>
<evidence type="ECO:0000256" key="4">
    <source>
        <dbReference type="ARBA" id="ARBA00022475"/>
    </source>
</evidence>
<evidence type="ECO:0000256" key="11">
    <source>
        <dbReference type="ARBA" id="ARBA00023134"/>
    </source>
</evidence>
<dbReference type="GO" id="GO:0015093">
    <property type="term" value="F:ferrous iron transmembrane transporter activity"/>
    <property type="evidence" value="ECO:0007669"/>
    <property type="project" value="UniProtKB-UniRule"/>
</dbReference>
<dbReference type="EMBL" id="WLVL01000028">
    <property type="protein sequence ID" value="MTB71975.1"/>
    <property type="molecule type" value="Genomic_DNA"/>
</dbReference>
<keyword evidence="11 14" id="KW-0342">GTP-binding</keyword>
<comment type="caution">
    <text evidence="16">Lacks conserved residue(s) required for the propagation of feature annotation.</text>
</comment>
<keyword evidence="10" id="KW-0406">Ion transport</keyword>
<name>A0A6I3IJY4_9MICO</name>
<dbReference type="InterPro" id="IPR050860">
    <property type="entry name" value="FeoB_GTPase"/>
</dbReference>
<proteinExistence type="inferred from homology"/>
<keyword evidence="7 14" id="KW-0547">Nucleotide-binding</keyword>
<evidence type="ECO:0000256" key="12">
    <source>
        <dbReference type="ARBA" id="ARBA00023136"/>
    </source>
</evidence>
<keyword evidence="15" id="KW-0479">Metal-binding</keyword>
<evidence type="ECO:0000259" key="18">
    <source>
        <dbReference type="PROSITE" id="PS51711"/>
    </source>
</evidence>
<keyword evidence="4" id="KW-1003">Cell membrane</keyword>
<feature type="binding site" evidence="15">
    <location>
        <position position="59"/>
    </location>
    <ligand>
        <name>Mg(2+)</name>
        <dbReference type="ChEBI" id="CHEBI:18420"/>
        <label>2</label>
    </ligand>
</feature>